<dbReference type="AlphaFoldDB" id="A0A0C2ZT92"/>
<feature type="region of interest" description="Disordered" evidence="1">
    <location>
        <begin position="40"/>
        <end position="89"/>
    </location>
</feature>
<protein>
    <submittedName>
        <fullName evidence="2">Uncharacterized protein</fullName>
    </submittedName>
</protein>
<reference evidence="3" key="2">
    <citation type="submission" date="2015-01" db="EMBL/GenBank/DDBJ databases">
        <title>Evolutionary Origins and Diversification of the Mycorrhizal Mutualists.</title>
        <authorList>
            <consortium name="DOE Joint Genome Institute"/>
            <consortium name="Mycorrhizal Genomics Consortium"/>
            <person name="Kohler A."/>
            <person name="Kuo A."/>
            <person name="Nagy L.G."/>
            <person name="Floudas D."/>
            <person name="Copeland A."/>
            <person name="Barry K.W."/>
            <person name="Cichocki N."/>
            <person name="Veneault-Fourrey C."/>
            <person name="LaButti K."/>
            <person name="Lindquist E.A."/>
            <person name="Lipzen A."/>
            <person name="Lundell T."/>
            <person name="Morin E."/>
            <person name="Murat C."/>
            <person name="Riley R."/>
            <person name="Ohm R."/>
            <person name="Sun H."/>
            <person name="Tunlid A."/>
            <person name="Henrissat B."/>
            <person name="Grigoriev I.V."/>
            <person name="Hibbett D.S."/>
            <person name="Martin F."/>
        </authorList>
    </citation>
    <scope>NUCLEOTIDE SEQUENCE [LARGE SCALE GENOMIC DNA]</scope>
    <source>
        <strain evidence="3">Foug A</strain>
    </source>
</reference>
<evidence type="ECO:0000256" key="1">
    <source>
        <dbReference type="SAM" id="MobiDB-lite"/>
    </source>
</evidence>
<accession>A0A0C2ZT92</accession>
<organism evidence="2 3">
    <name type="scientific">Scleroderma citrinum Foug A</name>
    <dbReference type="NCBI Taxonomy" id="1036808"/>
    <lineage>
        <taxon>Eukaryota</taxon>
        <taxon>Fungi</taxon>
        <taxon>Dikarya</taxon>
        <taxon>Basidiomycota</taxon>
        <taxon>Agaricomycotina</taxon>
        <taxon>Agaricomycetes</taxon>
        <taxon>Agaricomycetidae</taxon>
        <taxon>Boletales</taxon>
        <taxon>Sclerodermatineae</taxon>
        <taxon>Sclerodermataceae</taxon>
        <taxon>Scleroderma</taxon>
    </lineage>
</organism>
<name>A0A0C2ZT92_9AGAM</name>
<evidence type="ECO:0000313" key="3">
    <source>
        <dbReference type="Proteomes" id="UP000053989"/>
    </source>
</evidence>
<proteinExistence type="predicted"/>
<dbReference type="EMBL" id="KN822128">
    <property type="protein sequence ID" value="KIM55772.1"/>
    <property type="molecule type" value="Genomic_DNA"/>
</dbReference>
<dbReference type="InParanoid" id="A0A0C2ZT92"/>
<evidence type="ECO:0000313" key="2">
    <source>
        <dbReference type="EMBL" id="KIM55772.1"/>
    </source>
</evidence>
<sequence>MRLVSVKAVLDIQGSVEVDSEIEVLVELNENSAYAILSPSLPGCSQGRGAAQGDGGTRTHGRSYERENPQAQWLSENPRELHTGPQGST</sequence>
<dbReference type="HOGENOM" id="CLU_2456058_0_0_1"/>
<reference evidence="2 3" key="1">
    <citation type="submission" date="2014-04" db="EMBL/GenBank/DDBJ databases">
        <authorList>
            <consortium name="DOE Joint Genome Institute"/>
            <person name="Kuo A."/>
            <person name="Kohler A."/>
            <person name="Nagy L.G."/>
            <person name="Floudas D."/>
            <person name="Copeland A."/>
            <person name="Barry K.W."/>
            <person name="Cichocki N."/>
            <person name="Veneault-Fourrey C."/>
            <person name="LaButti K."/>
            <person name="Lindquist E.A."/>
            <person name="Lipzen A."/>
            <person name="Lundell T."/>
            <person name="Morin E."/>
            <person name="Murat C."/>
            <person name="Sun H."/>
            <person name="Tunlid A."/>
            <person name="Henrissat B."/>
            <person name="Grigoriev I.V."/>
            <person name="Hibbett D.S."/>
            <person name="Martin F."/>
            <person name="Nordberg H.P."/>
            <person name="Cantor M.N."/>
            <person name="Hua S.X."/>
        </authorList>
    </citation>
    <scope>NUCLEOTIDE SEQUENCE [LARGE SCALE GENOMIC DNA]</scope>
    <source>
        <strain evidence="2 3">Foug A</strain>
    </source>
</reference>
<gene>
    <name evidence="2" type="ORF">SCLCIDRAFT_1220954</name>
</gene>
<keyword evidence="3" id="KW-1185">Reference proteome</keyword>
<dbReference type="Proteomes" id="UP000053989">
    <property type="component" value="Unassembled WGS sequence"/>
</dbReference>